<dbReference type="Gene3D" id="3.40.50.1010">
    <property type="entry name" value="5'-nuclease"/>
    <property type="match status" value="1"/>
</dbReference>
<keyword evidence="3" id="KW-1185">Reference proteome</keyword>
<gene>
    <name evidence="2" type="ORF">IHE39_10460</name>
</gene>
<dbReference type="InterPro" id="IPR002716">
    <property type="entry name" value="PIN_dom"/>
</dbReference>
<dbReference type="RefSeq" id="WP_192566409.1">
    <property type="nucleotide sequence ID" value="NZ_JACZEP010000002.1"/>
</dbReference>
<dbReference type="InterPro" id="IPR029060">
    <property type="entry name" value="PIN-like_dom_sf"/>
</dbReference>
<comment type="caution">
    <text evidence="2">The sequence shown here is derived from an EMBL/GenBank/DDBJ whole genome shotgun (WGS) entry which is preliminary data.</text>
</comment>
<sequence length="148" mass="16041">MRFALDTNILAYAEGVNDANRAAMALDLLARLSQDETVIPVQVLGELFTVLVRKANRSPLEAREAILQWRDTFAVANTTPDVMFKAADLAADHRLSIWDAVILCAASSAGCRLLLSEDMQDGFTWGGVTVVNPFAASPHPLLAAMLEN</sequence>
<proteinExistence type="predicted"/>
<organism evidence="2 3">
    <name type="scientific">Aminobacter carboxidus</name>
    <dbReference type="NCBI Taxonomy" id="376165"/>
    <lineage>
        <taxon>Bacteria</taxon>
        <taxon>Pseudomonadati</taxon>
        <taxon>Pseudomonadota</taxon>
        <taxon>Alphaproteobacteria</taxon>
        <taxon>Hyphomicrobiales</taxon>
        <taxon>Phyllobacteriaceae</taxon>
        <taxon>Aminobacter</taxon>
    </lineage>
</organism>
<dbReference type="CDD" id="cd18692">
    <property type="entry name" value="PIN_VapC-like"/>
    <property type="match status" value="1"/>
</dbReference>
<name>A0ABR9GM56_9HYPH</name>
<reference evidence="2 3" key="1">
    <citation type="submission" date="2020-09" db="EMBL/GenBank/DDBJ databases">
        <title>Draft Genome Sequence of Aminobacter carboxidus type strain DSM 1086, a soil Gram-negative carboxydobacterium.</title>
        <authorList>
            <person name="Turrini P."/>
            <person name="Tescari M."/>
            <person name="Artuso I."/>
            <person name="Lugli G.A."/>
            <person name="Frangipani E."/>
            <person name="Ventura M."/>
            <person name="Visca P."/>
        </authorList>
    </citation>
    <scope>NUCLEOTIDE SEQUENCE [LARGE SCALE GENOMIC DNA]</scope>
    <source>
        <strain evidence="2 3">DSM 1086</strain>
    </source>
</reference>
<dbReference type="EMBL" id="JACZEP010000002">
    <property type="protein sequence ID" value="MBE1204708.1"/>
    <property type="molecule type" value="Genomic_DNA"/>
</dbReference>
<evidence type="ECO:0000259" key="1">
    <source>
        <dbReference type="Pfam" id="PF01850"/>
    </source>
</evidence>
<dbReference type="SUPFAM" id="SSF88723">
    <property type="entry name" value="PIN domain-like"/>
    <property type="match status" value="1"/>
</dbReference>
<feature type="domain" description="PIN" evidence="1">
    <location>
        <begin position="5"/>
        <end position="118"/>
    </location>
</feature>
<dbReference type="Proteomes" id="UP000598227">
    <property type="component" value="Unassembled WGS sequence"/>
</dbReference>
<evidence type="ECO:0000313" key="3">
    <source>
        <dbReference type="Proteomes" id="UP000598227"/>
    </source>
</evidence>
<accession>A0ABR9GM56</accession>
<protein>
    <submittedName>
        <fullName evidence="2">PIN domain-containing protein</fullName>
    </submittedName>
</protein>
<evidence type="ECO:0000313" key="2">
    <source>
        <dbReference type="EMBL" id="MBE1204708.1"/>
    </source>
</evidence>
<dbReference type="Pfam" id="PF01850">
    <property type="entry name" value="PIN"/>
    <property type="match status" value="1"/>
</dbReference>